<name>A0ABD0L8U5_9CAEN</name>
<evidence type="ECO:0000313" key="3">
    <source>
        <dbReference type="Proteomes" id="UP001519460"/>
    </source>
</evidence>
<proteinExistence type="predicted"/>
<keyword evidence="3" id="KW-1185">Reference proteome</keyword>
<accession>A0ABD0L8U5</accession>
<reference evidence="2 3" key="1">
    <citation type="journal article" date="2023" name="Sci. Data">
        <title>Genome assembly of the Korean intertidal mud-creeper Batillaria attramentaria.</title>
        <authorList>
            <person name="Patra A.K."/>
            <person name="Ho P.T."/>
            <person name="Jun S."/>
            <person name="Lee S.J."/>
            <person name="Kim Y."/>
            <person name="Won Y.J."/>
        </authorList>
    </citation>
    <scope>NUCLEOTIDE SEQUENCE [LARGE SCALE GENOMIC DNA]</scope>
    <source>
        <strain evidence="2">Wonlab-2016</strain>
    </source>
</reference>
<evidence type="ECO:0000313" key="2">
    <source>
        <dbReference type="EMBL" id="KAK7495534.1"/>
    </source>
</evidence>
<comment type="caution">
    <text evidence="2">The sequence shown here is derived from an EMBL/GenBank/DDBJ whole genome shotgun (WGS) entry which is preliminary data.</text>
</comment>
<sequence length="127" mass="14110">MAIHTSPAGLKWFLAPPDGKRSRPRQERERPSCPGQHWGITPLQGLYIAFVATAPSVYPTTPTNQRRVLPAQCSWGTGVNVGKQRSIHEPYSQNEQHVYTHTRSALITCIPTTCLPAIIFPLQPTPE</sequence>
<evidence type="ECO:0000256" key="1">
    <source>
        <dbReference type="SAM" id="MobiDB-lite"/>
    </source>
</evidence>
<feature type="region of interest" description="Disordered" evidence="1">
    <location>
        <begin position="13"/>
        <end position="37"/>
    </location>
</feature>
<dbReference type="Proteomes" id="UP001519460">
    <property type="component" value="Unassembled WGS sequence"/>
</dbReference>
<organism evidence="2 3">
    <name type="scientific">Batillaria attramentaria</name>
    <dbReference type="NCBI Taxonomy" id="370345"/>
    <lineage>
        <taxon>Eukaryota</taxon>
        <taxon>Metazoa</taxon>
        <taxon>Spiralia</taxon>
        <taxon>Lophotrochozoa</taxon>
        <taxon>Mollusca</taxon>
        <taxon>Gastropoda</taxon>
        <taxon>Caenogastropoda</taxon>
        <taxon>Sorbeoconcha</taxon>
        <taxon>Cerithioidea</taxon>
        <taxon>Batillariidae</taxon>
        <taxon>Batillaria</taxon>
    </lineage>
</organism>
<dbReference type="EMBL" id="JACVVK020000074">
    <property type="protein sequence ID" value="KAK7495534.1"/>
    <property type="molecule type" value="Genomic_DNA"/>
</dbReference>
<protein>
    <submittedName>
        <fullName evidence="2">Uncharacterized protein</fullName>
    </submittedName>
</protein>
<gene>
    <name evidence="2" type="ORF">BaRGS_00013232</name>
</gene>
<dbReference type="AlphaFoldDB" id="A0ABD0L8U5"/>
<feature type="compositionally biased region" description="Basic and acidic residues" evidence="1">
    <location>
        <begin position="18"/>
        <end position="31"/>
    </location>
</feature>